<dbReference type="KEGG" id="ptaw:DW352_13900"/>
<reference evidence="1 2" key="1">
    <citation type="submission" date="2018-07" db="EMBL/GenBank/DDBJ databases">
        <authorList>
            <person name="Quirk P.G."/>
            <person name="Krulwich T.A."/>
        </authorList>
    </citation>
    <scope>NUCLEOTIDE SEQUENCE [LARGE SCALE GENOMIC DNA]</scope>
    <source>
        <strain evidence="1 2">CC-BB4</strain>
    </source>
</reference>
<dbReference type="OrthoDB" id="8219699at2"/>
<sequence length="200" mass="21439">MFNTPAFSLVLFSGLRELGEILLLVGLGGEVALLILKITNGRWEKRLAITFAVLVMVGCGLEWWADSPRSLSAASQQRLTKALKVHHGTPFDFSVGLDPEAVDLMEDIGQALEAAGWNRRPAANRSGYLPPGKPPVGLVVLKGVEVHVTKSRHPDWGADGKPGAALLKALRNEGLTAFGKEVPDDYETGDAIHIMVGAKP</sequence>
<dbReference type="AlphaFoldDB" id="A0A345ZX62"/>
<accession>A0A345ZX62</accession>
<protein>
    <submittedName>
        <fullName evidence="1">Uncharacterized protein</fullName>
    </submittedName>
</protein>
<name>A0A345ZX62_9HYPH</name>
<proteinExistence type="predicted"/>
<gene>
    <name evidence="1" type="ORF">DW352_13900</name>
</gene>
<dbReference type="RefSeq" id="WP_115691888.1">
    <property type="nucleotide sequence ID" value="NZ_CP031417.1"/>
</dbReference>
<evidence type="ECO:0000313" key="2">
    <source>
        <dbReference type="Proteomes" id="UP000254889"/>
    </source>
</evidence>
<dbReference type="Proteomes" id="UP000254889">
    <property type="component" value="Chromosome"/>
</dbReference>
<dbReference type="EMBL" id="CP031417">
    <property type="protein sequence ID" value="AXK81509.1"/>
    <property type="molecule type" value="Genomic_DNA"/>
</dbReference>
<organism evidence="1 2">
    <name type="scientific">Pseudolabrys taiwanensis</name>
    <dbReference type="NCBI Taxonomy" id="331696"/>
    <lineage>
        <taxon>Bacteria</taxon>
        <taxon>Pseudomonadati</taxon>
        <taxon>Pseudomonadota</taxon>
        <taxon>Alphaproteobacteria</taxon>
        <taxon>Hyphomicrobiales</taxon>
        <taxon>Xanthobacteraceae</taxon>
        <taxon>Pseudolabrys</taxon>
    </lineage>
</organism>
<keyword evidence="2" id="KW-1185">Reference proteome</keyword>
<evidence type="ECO:0000313" key="1">
    <source>
        <dbReference type="EMBL" id="AXK81509.1"/>
    </source>
</evidence>